<name>A0AAE1TL88_9EUCA</name>
<evidence type="ECO:0000313" key="2">
    <source>
        <dbReference type="EMBL" id="KAK4287375.1"/>
    </source>
</evidence>
<feature type="region of interest" description="Disordered" evidence="1">
    <location>
        <begin position="206"/>
        <end position="379"/>
    </location>
</feature>
<gene>
    <name evidence="2" type="ORF">Pmani_039555</name>
</gene>
<dbReference type="EMBL" id="JAWZYT010006895">
    <property type="protein sequence ID" value="KAK4287375.1"/>
    <property type="molecule type" value="Genomic_DNA"/>
</dbReference>
<keyword evidence="3" id="KW-1185">Reference proteome</keyword>
<protein>
    <submittedName>
        <fullName evidence="2">Uncharacterized protein</fullName>
    </submittedName>
</protein>
<proteinExistence type="predicted"/>
<comment type="caution">
    <text evidence="2">The sequence shown here is derived from an EMBL/GenBank/DDBJ whole genome shotgun (WGS) entry which is preliminary data.</text>
</comment>
<accession>A0AAE1TL88</accession>
<dbReference type="AlphaFoldDB" id="A0AAE1TL88"/>
<feature type="compositionally biased region" description="Polar residues" evidence="1">
    <location>
        <begin position="215"/>
        <end position="238"/>
    </location>
</feature>
<evidence type="ECO:0000256" key="1">
    <source>
        <dbReference type="SAM" id="MobiDB-lite"/>
    </source>
</evidence>
<feature type="compositionally biased region" description="Pro residues" evidence="1">
    <location>
        <begin position="264"/>
        <end position="317"/>
    </location>
</feature>
<evidence type="ECO:0000313" key="3">
    <source>
        <dbReference type="Proteomes" id="UP001292094"/>
    </source>
</evidence>
<reference evidence="2" key="1">
    <citation type="submission" date="2023-11" db="EMBL/GenBank/DDBJ databases">
        <title>Genome assemblies of two species of porcelain crab, Petrolisthes cinctipes and Petrolisthes manimaculis (Anomura: Porcellanidae).</title>
        <authorList>
            <person name="Angst P."/>
        </authorList>
    </citation>
    <scope>NUCLEOTIDE SEQUENCE</scope>
    <source>
        <strain evidence="2">PB745_02</strain>
        <tissue evidence="2">Gill</tissue>
    </source>
</reference>
<organism evidence="2 3">
    <name type="scientific">Petrolisthes manimaculis</name>
    <dbReference type="NCBI Taxonomy" id="1843537"/>
    <lineage>
        <taxon>Eukaryota</taxon>
        <taxon>Metazoa</taxon>
        <taxon>Ecdysozoa</taxon>
        <taxon>Arthropoda</taxon>
        <taxon>Crustacea</taxon>
        <taxon>Multicrustacea</taxon>
        <taxon>Malacostraca</taxon>
        <taxon>Eumalacostraca</taxon>
        <taxon>Eucarida</taxon>
        <taxon>Decapoda</taxon>
        <taxon>Pleocyemata</taxon>
        <taxon>Anomura</taxon>
        <taxon>Galatheoidea</taxon>
        <taxon>Porcellanidae</taxon>
        <taxon>Petrolisthes</taxon>
    </lineage>
</organism>
<sequence length="419" mass="46212">MSVEGASPDRPAGIPGYLPRQWCGVCGLKIINTIRSQRCIEQGCPNISHTACLDNEPEFNCANTQELRVRVGIRGQVTVTFRLPQVTPDPVWSTPLRPSASVEEEDLVDLTREELKVLVLTLRKDLSEGKEQIKVYSVAIDKLTDKISVFAEALEIVDSFISLRENSRDKTDLKTISCTARPDKIDKGWAEHISVNAEAREWWATVGDRGDRGSNDITGTPNLPESIPSSSLAVQVTQDIGVGEGGSGDSVLSSTSSPACPTLPHNPPSPRNPRPSALPPRAPSPRAPSPRVPSPCAPPPRAPPTRNYPPSIPPQHLPPSLVHPIRTCPDQRPQTVRGNKHYPQGSSHQRSSQGQRRPPRGQIHNNTARVTEERPTSERLPQIRCSLCHRKDHSEEQCPKHLTCEYCQGRCHTERTCRE</sequence>
<dbReference type="Proteomes" id="UP001292094">
    <property type="component" value="Unassembled WGS sequence"/>
</dbReference>
<feature type="compositionally biased region" description="Low complexity" evidence="1">
    <location>
        <begin position="343"/>
        <end position="362"/>
    </location>
</feature>